<gene>
    <name evidence="5" type="ORF">CcCBS67573_g01327</name>
</gene>
<protein>
    <recommendedName>
        <fullName evidence="1">holo-[acyl-carrier-protein] synthase</fullName>
        <ecNumber evidence="1">2.7.8.7</ecNumber>
    </recommendedName>
</protein>
<keyword evidence="2" id="KW-0808">Transferase</keyword>
<name>A0A507FMB6_9FUNG</name>
<dbReference type="STRING" id="246404.A0A507FMB6"/>
<sequence length="264" mass="30310">MIEVMVLHCAHWTPSPEETMALLGILPASDRERIRKFHFEADRKRSLAACLLTRLLIRRMLPQLPPSDIAIERTEHGRPFLRNAPQGFDFNLSHHGDFCIIVGCLQSRVGVDVMKVELNANETADKFLDIFRDFQVTPHEWRQIEACRAPEDPSWSRLHAFFRLWCLKEAYTKTLGLGLGLDFKTIEFKVRDGVWSGRDGLVEAFDEDVSVSTNGVLQSGWYFHVGYLDTLHPFVIAVENKDLMQGEDCLLFEKVLSMSVEDFK</sequence>
<dbReference type="GO" id="GO:0019878">
    <property type="term" value="P:lysine biosynthetic process via aminoadipic acid"/>
    <property type="evidence" value="ECO:0007669"/>
    <property type="project" value="TreeGrafter"/>
</dbReference>
<dbReference type="EC" id="2.7.8.7" evidence="1"/>
<dbReference type="Gene3D" id="3.90.470.20">
    <property type="entry name" value="4'-phosphopantetheinyl transferase domain"/>
    <property type="match status" value="2"/>
</dbReference>
<keyword evidence="6" id="KW-1185">Reference proteome</keyword>
<dbReference type="InterPro" id="IPR050559">
    <property type="entry name" value="P-Pant_transferase_sf"/>
</dbReference>
<dbReference type="InterPro" id="IPR037143">
    <property type="entry name" value="4-PPantetheinyl_Trfase_dom_sf"/>
</dbReference>
<dbReference type="AlphaFoldDB" id="A0A507FMB6"/>
<evidence type="ECO:0000313" key="5">
    <source>
        <dbReference type="EMBL" id="TPX77402.1"/>
    </source>
</evidence>
<evidence type="ECO:0000313" key="6">
    <source>
        <dbReference type="Proteomes" id="UP000320333"/>
    </source>
</evidence>
<dbReference type="Pfam" id="PF22624">
    <property type="entry name" value="AASDHPPT_N"/>
    <property type="match status" value="1"/>
</dbReference>
<dbReference type="PANTHER" id="PTHR12215">
    <property type="entry name" value="PHOSPHOPANTETHEINE TRANSFERASE"/>
    <property type="match status" value="1"/>
</dbReference>
<dbReference type="GO" id="GO:0005829">
    <property type="term" value="C:cytosol"/>
    <property type="evidence" value="ECO:0007669"/>
    <property type="project" value="TreeGrafter"/>
</dbReference>
<organism evidence="5 6">
    <name type="scientific">Chytriomyces confervae</name>
    <dbReference type="NCBI Taxonomy" id="246404"/>
    <lineage>
        <taxon>Eukaryota</taxon>
        <taxon>Fungi</taxon>
        <taxon>Fungi incertae sedis</taxon>
        <taxon>Chytridiomycota</taxon>
        <taxon>Chytridiomycota incertae sedis</taxon>
        <taxon>Chytridiomycetes</taxon>
        <taxon>Chytridiales</taxon>
        <taxon>Chytriomycetaceae</taxon>
        <taxon>Chytriomyces</taxon>
    </lineage>
</organism>
<dbReference type="PANTHER" id="PTHR12215:SF10">
    <property type="entry name" value="L-AMINOADIPATE-SEMIALDEHYDE DEHYDROGENASE-PHOSPHOPANTETHEINYL TRANSFERASE"/>
    <property type="match status" value="1"/>
</dbReference>
<dbReference type="InterPro" id="IPR008278">
    <property type="entry name" value="4-PPantetheinyl_Trfase_dom"/>
</dbReference>
<dbReference type="Pfam" id="PF01648">
    <property type="entry name" value="ACPS"/>
    <property type="match status" value="1"/>
</dbReference>
<comment type="caution">
    <text evidence="5">The sequence shown here is derived from an EMBL/GenBank/DDBJ whole genome shotgun (WGS) entry which is preliminary data.</text>
</comment>
<accession>A0A507FMB6</accession>
<evidence type="ECO:0000256" key="1">
    <source>
        <dbReference type="ARBA" id="ARBA00013172"/>
    </source>
</evidence>
<dbReference type="Proteomes" id="UP000320333">
    <property type="component" value="Unassembled WGS sequence"/>
</dbReference>
<dbReference type="SUPFAM" id="SSF56214">
    <property type="entry name" value="4'-phosphopantetheinyl transferase"/>
    <property type="match status" value="2"/>
</dbReference>
<dbReference type="GO" id="GO:0000287">
    <property type="term" value="F:magnesium ion binding"/>
    <property type="evidence" value="ECO:0007669"/>
    <property type="project" value="InterPro"/>
</dbReference>
<feature type="domain" description="4'-phosphopantetheinyl transferase N-terminal" evidence="4">
    <location>
        <begin position="11"/>
        <end position="104"/>
    </location>
</feature>
<feature type="domain" description="4'-phosphopantetheinyl transferase" evidence="3">
    <location>
        <begin position="108"/>
        <end position="191"/>
    </location>
</feature>
<evidence type="ECO:0000259" key="4">
    <source>
        <dbReference type="Pfam" id="PF22624"/>
    </source>
</evidence>
<proteinExistence type="predicted"/>
<dbReference type="InterPro" id="IPR055066">
    <property type="entry name" value="AASDHPPT_N"/>
</dbReference>
<evidence type="ECO:0000256" key="2">
    <source>
        <dbReference type="ARBA" id="ARBA00022679"/>
    </source>
</evidence>
<evidence type="ECO:0000259" key="3">
    <source>
        <dbReference type="Pfam" id="PF01648"/>
    </source>
</evidence>
<reference evidence="5 6" key="1">
    <citation type="journal article" date="2019" name="Sci. Rep.">
        <title>Comparative genomics of chytrid fungi reveal insights into the obligate biotrophic and pathogenic lifestyle of Synchytrium endobioticum.</title>
        <authorList>
            <person name="van de Vossenberg B.T.L.H."/>
            <person name="Warris S."/>
            <person name="Nguyen H.D.T."/>
            <person name="van Gent-Pelzer M.P.E."/>
            <person name="Joly D.L."/>
            <person name="van de Geest H.C."/>
            <person name="Bonants P.J.M."/>
            <person name="Smith D.S."/>
            <person name="Levesque C.A."/>
            <person name="van der Lee T.A.J."/>
        </authorList>
    </citation>
    <scope>NUCLEOTIDE SEQUENCE [LARGE SCALE GENOMIC DNA]</scope>
    <source>
        <strain evidence="5 6">CBS 675.73</strain>
    </source>
</reference>
<dbReference type="GO" id="GO:0008897">
    <property type="term" value="F:holo-[acyl-carrier-protein] synthase activity"/>
    <property type="evidence" value="ECO:0007669"/>
    <property type="project" value="UniProtKB-EC"/>
</dbReference>
<dbReference type="OrthoDB" id="26719at2759"/>
<dbReference type="EMBL" id="QEAP01000021">
    <property type="protein sequence ID" value="TPX77402.1"/>
    <property type="molecule type" value="Genomic_DNA"/>
</dbReference>